<protein>
    <submittedName>
        <fullName evidence="5">GntR family transcriptional regulator</fullName>
    </submittedName>
</protein>
<evidence type="ECO:0000256" key="1">
    <source>
        <dbReference type="ARBA" id="ARBA00023015"/>
    </source>
</evidence>
<keyword evidence="2" id="KW-0238">DNA-binding</keyword>
<dbReference type="EMBL" id="MSIF01000031">
    <property type="protein sequence ID" value="OLF05273.1"/>
    <property type="molecule type" value="Genomic_DNA"/>
</dbReference>
<reference evidence="5 6" key="1">
    <citation type="submission" date="2016-12" db="EMBL/GenBank/DDBJ databases">
        <title>The draft genome sequence of Actinophytocola xinjiangensis.</title>
        <authorList>
            <person name="Wang W."/>
            <person name="Yuan L."/>
        </authorList>
    </citation>
    <scope>NUCLEOTIDE SEQUENCE [LARGE SCALE GENOMIC DNA]</scope>
    <source>
        <strain evidence="5 6">CGMCC 4.4663</strain>
    </source>
</reference>
<sequence length="118" mass="12690">MLFRVDPSKDVPLSGQIAACVRRAVAESEVGAGDRLPPARELAGSLGVSIHTVLAGYQQLRDEGLIDLRRSRGAVVRGDVSADRAGLAVLIRELVERADRMSVSDEELVGMIRAARVR</sequence>
<name>A0A7Z0WE77_9PSEU</name>
<dbReference type="SMART" id="SM00345">
    <property type="entry name" value="HTH_GNTR"/>
    <property type="match status" value="1"/>
</dbReference>
<feature type="domain" description="HTH gntR-type" evidence="4">
    <location>
        <begin position="11"/>
        <end position="79"/>
    </location>
</feature>
<dbReference type="OrthoDB" id="3192286at2"/>
<dbReference type="PROSITE" id="PS50949">
    <property type="entry name" value="HTH_GNTR"/>
    <property type="match status" value="1"/>
</dbReference>
<gene>
    <name evidence="5" type="ORF">BLA60_37105</name>
</gene>
<evidence type="ECO:0000256" key="3">
    <source>
        <dbReference type="ARBA" id="ARBA00023163"/>
    </source>
</evidence>
<dbReference type="AlphaFoldDB" id="A0A7Z0WE77"/>
<evidence type="ECO:0000259" key="4">
    <source>
        <dbReference type="PROSITE" id="PS50949"/>
    </source>
</evidence>
<keyword evidence="6" id="KW-1185">Reference proteome</keyword>
<evidence type="ECO:0000313" key="6">
    <source>
        <dbReference type="Proteomes" id="UP000185696"/>
    </source>
</evidence>
<dbReference type="GO" id="GO:0003700">
    <property type="term" value="F:DNA-binding transcription factor activity"/>
    <property type="evidence" value="ECO:0007669"/>
    <property type="project" value="InterPro"/>
</dbReference>
<dbReference type="InterPro" id="IPR000524">
    <property type="entry name" value="Tscrpt_reg_HTH_GntR"/>
</dbReference>
<dbReference type="InterPro" id="IPR036388">
    <property type="entry name" value="WH-like_DNA-bd_sf"/>
</dbReference>
<dbReference type="GO" id="GO:0003677">
    <property type="term" value="F:DNA binding"/>
    <property type="evidence" value="ECO:0007669"/>
    <property type="project" value="UniProtKB-KW"/>
</dbReference>
<dbReference type="PANTHER" id="PTHR38445">
    <property type="entry name" value="HTH-TYPE TRANSCRIPTIONAL REPRESSOR YTRA"/>
    <property type="match status" value="1"/>
</dbReference>
<dbReference type="Proteomes" id="UP000185696">
    <property type="component" value="Unassembled WGS sequence"/>
</dbReference>
<proteinExistence type="predicted"/>
<dbReference type="CDD" id="cd07377">
    <property type="entry name" value="WHTH_GntR"/>
    <property type="match status" value="1"/>
</dbReference>
<dbReference type="PANTHER" id="PTHR38445:SF7">
    <property type="entry name" value="GNTR-FAMILY TRANSCRIPTIONAL REGULATOR"/>
    <property type="match status" value="1"/>
</dbReference>
<comment type="caution">
    <text evidence="5">The sequence shown here is derived from an EMBL/GenBank/DDBJ whole genome shotgun (WGS) entry which is preliminary data.</text>
</comment>
<dbReference type="InterPro" id="IPR036390">
    <property type="entry name" value="WH_DNA-bd_sf"/>
</dbReference>
<keyword evidence="3" id="KW-0804">Transcription</keyword>
<evidence type="ECO:0000313" key="5">
    <source>
        <dbReference type="EMBL" id="OLF05273.1"/>
    </source>
</evidence>
<keyword evidence="1" id="KW-0805">Transcription regulation</keyword>
<dbReference type="Gene3D" id="1.10.10.10">
    <property type="entry name" value="Winged helix-like DNA-binding domain superfamily/Winged helix DNA-binding domain"/>
    <property type="match status" value="1"/>
</dbReference>
<evidence type="ECO:0000256" key="2">
    <source>
        <dbReference type="ARBA" id="ARBA00023125"/>
    </source>
</evidence>
<organism evidence="5 6">
    <name type="scientific">Actinophytocola xinjiangensis</name>
    <dbReference type="NCBI Taxonomy" id="485602"/>
    <lineage>
        <taxon>Bacteria</taxon>
        <taxon>Bacillati</taxon>
        <taxon>Actinomycetota</taxon>
        <taxon>Actinomycetes</taxon>
        <taxon>Pseudonocardiales</taxon>
        <taxon>Pseudonocardiaceae</taxon>
    </lineage>
</organism>
<dbReference type="SUPFAM" id="SSF46785">
    <property type="entry name" value="Winged helix' DNA-binding domain"/>
    <property type="match status" value="1"/>
</dbReference>
<dbReference type="Pfam" id="PF00392">
    <property type="entry name" value="GntR"/>
    <property type="match status" value="1"/>
</dbReference>
<accession>A0A7Z0WE77</accession>